<evidence type="ECO:0008006" key="3">
    <source>
        <dbReference type="Google" id="ProtNLM"/>
    </source>
</evidence>
<dbReference type="AlphaFoldDB" id="A0A1G8V7J6"/>
<dbReference type="RefSeq" id="WP_139171698.1">
    <property type="nucleotide sequence ID" value="NZ_BKAI01000003.1"/>
</dbReference>
<organism evidence="1 2">
    <name type="scientific">Flavobacterium noncentrifugens</name>
    <dbReference type="NCBI Taxonomy" id="1128970"/>
    <lineage>
        <taxon>Bacteria</taxon>
        <taxon>Pseudomonadati</taxon>
        <taxon>Bacteroidota</taxon>
        <taxon>Flavobacteriia</taxon>
        <taxon>Flavobacteriales</taxon>
        <taxon>Flavobacteriaceae</taxon>
        <taxon>Flavobacterium</taxon>
    </lineage>
</organism>
<gene>
    <name evidence="1" type="ORF">SAMN04487935_1188</name>
</gene>
<dbReference type="STRING" id="1128970.SAMN04487935_1188"/>
<proteinExistence type="predicted"/>
<protein>
    <recommendedName>
        <fullName evidence="3">Polysaccharide deacetylase</fullName>
    </recommendedName>
</protein>
<evidence type="ECO:0000313" key="1">
    <source>
        <dbReference type="EMBL" id="SDJ61140.1"/>
    </source>
</evidence>
<reference evidence="1 2" key="1">
    <citation type="submission" date="2016-10" db="EMBL/GenBank/DDBJ databases">
        <authorList>
            <person name="de Groot N.N."/>
        </authorList>
    </citation>
    <scope>NUCLEOTIDE SEQUENCE [LARGE SCALE GENOMIC DNA]</scope>
    <source>
        <strain evidence="1 2">CGMCC 1.10076</strain>
    </source>
</reference>
<accession>A0A1G8V7J6</accession>
<sequence>MLDSISIVTTSGSQSRPCLIAGHKVVIDLSGFENPEIQSFDLVFTFKHAISEIRNHDYNWLPVTGEHVASGFSPKVIRLSNGIFVQPNFAGGIWEIKKKQPRVLFWRFNPKDAAPLTVYTKPHNDKKLAKANSNISFPENPALLFSAKNAIEFSRSVYPFSAIACFTDHCDFDTPESLQLQREFFRDCGVKVTKGFFMNHFSKRADNASFENDAAELIAWKDDGHELAYHSLSQSIKTDEESFGDFSGFVPPFPDIPTWIDHGYQPYNFSLYQSSVMTDAVYAAKLRSKNIHTLWNYIDSGTATTGVINQINPDDFTLGRFYEGIKKLKFSDRAGMMIKSIMFHYYADEQLVTGYKRTAGHFKKLAHQKKISSLVPLFQNIIKLAGPLFKIALHWNVHKNKPFRLAKYAPVFFRHRIGADDFYVFQTLEMVDFRKALCSDNINKLIFENGLFIAHTYFSVPMAYHTGRVFSTPDTIDAEVSKNFHYLGTKIKEQKIWNPTLNELVLFLNNFEKILLDVDHDGTIIVKQAASLTYRTVN</sequence>
<dbReference type="EMBL" id="FNEZ01000002">
    <property type="protein sequence ID" value="SDJ61140.1"/>
    <property type="molecule type" value="Genomic_DNA"/>
</dbReference>
<name>A0A1G8V7J6_9FLAO</name>
<dbReference type="Proteomes" id="UP000199580">
    <property type="component" value="Unassembled WGS sequence"/>
</dbReference>
<keyword evidence="2" id="KW-1185">Reference proteome</keyword>
<evidence type="ECO:0000313" key="2">
    <source>
        <dbReference type="Proteomes" id="UP000199580"/>
    </source>
</evidence>
<dbReference type="OrthoDB" id="1290266at2"/>